<sequence>MQLIKFEINANNNAQNNNNNNNPYDPRYNQGNNGQLPYGYNSNTNNPNYIADQNARMNTLGSLYGTPGLSGMGPEYNIRGPIVGGETSSTGGFGQSQQPLLPSAVFTAPEESQRGVVGQQPILPSNPAEFFRNQQQSLQNQGIQLQNQAQQLQNQAQTYGRDLSAATLSPNQQDQLRNQQSFLNNWGR</sequence>
<evidence type="ECO:0000313" key="3">
    <source>
        <dbReference type="WBParaSite" id="PSU_v2.g10858.t1"/>
    </source>
</evidence>
<protein>
    <submittedName>
        <fullName evidence="3">Uncharacterized protein</fullName>
    </submittedName>
</protein>
<reference evidence="3" key="1">
    <citation type="submission" date="2022-11" db="UniProtKB">
        <authorList>
            <consortium name="WormBaseParasite"/>
        </authorList>
    </citation>
    <scope>IDENTIFICATION</scope>
</reference>
<dbReference type="AlphaFoldDB" id="A0A914XUD5"/>
<accession>A0A914XUD5</accession>
<keyword evidence="2" id="KW-1185">Reference proteome</keyword>
<name>A0A914XUD5_9BILA</name>
<dbReference type="WBParaSite" id="PSU_v2.g10858.t1">
    <property type="protein sequence ID" value="PSU_v2.g10858.t1"/>
    <property type="gene ID" value="PSU_v2.g10858"/>
</dbReference>
<evidence type="ECO:0000313" key="2">
    <source>
        <dbReference type="Proteomes" id="UP000887577"/>
    </source>
</evidence>
<proteinExistence type="predicted"/>
<feature type="region of interest" description="Disordered" evidence="1">
    <location>
        <begin position="168"/>
        <end position="188"/>
    </location>
</feature>
<organism evidence="2 3">
    <name type="scientific">Panagrolaimus superbus</name>
    <dbReference type="NCBI Taxonomy" id="310955"/>
    <lineage>
        <taxon>Eukaryota</taxon>
        <taxon>Metazoa</taxon>
        <taxon>Ecdysozoa</taxon>
        <taxon>Nematoda</taxon>
        <taxon>Chromadorea</taxon>
        <taxon>Rhabditida</taxon>
        <taxon>Tylenchina</taxon>
        <taxon>Panagrolaimomorpha</taxon>
        <taxon>Panagrolaimoidea</taxon>
        <taxon>Panagrolaimidae</taxon>
        <taxon>Panagrolaimus</taxon>
    </lineage>
</organism>
<dbReference type="Proteomes" id="UP000887577">
    <property type="component" value="Unplaced"/>
</dbReference>
<evidence type="ECO:0000256" key="1">
    <source>
        <dbReference type="SAM" id="MobiDB-lite"/>
    </source>
</evidence>